<keyword evidence="4" id="KW-1185">Reference proteome</keyword>
<comment type="caution">
    <text evidence="3">The sequence shown here is derived from an EMBL/GenBank/DDBJ whole genome shotgun (WGS) entry which is preliminary data.</text>
</comment>
<dbReference type="Proteomes" id="UP001501475">
    <property type="component" value="Unassembled WGS sequence"/>
</dbReference>
<dbReference type="CDD" id="cd02972">
    <property type="entry name" value="DsbA_family"/>
    <property type="match status" value="1"/>
</dbReference>
<dbReference type="InterPro" id="IPR036249">
    <property type="entry name" value="Thioredoxin-like_sf"/>
</dbReference>
<evidence type="ECO:0000313" key="3">
    <source>
        <dbReference type="EMBL" id="GAA1759886.1"/>
    </source>
</evidence>
<gene>
    <name evidence="3" type="ORF">GCM10009810_19130</name>
</gene>
<dbReference type="RefSeq" id="WP_344065323.1">
    <property type="nucleotide sequence ID" value="NZ_BAAAPN010000045.1"/>
</dbReference>
<feature type="domain" description="Thioredoxin-like fold" evidence="2">
    <location>
        <begin position="91"/>
        <end position="254"/>
    </location>
</feature>
<dbReference type="Gene3D" id="3.40.30.10">
    <property type="entry name" value="Glutaredoxin"/>
    <property type="match status" value="1"/>
</dbReference>
<proteinExistence type="predicted"/>
<protein>
    <submittedName>
        <fullName evidence="3">Thioredoxin domain-containing protein</fullName>
    </submittedName>
</protein>
<keyword evidence="1" id="KW-0472">Membrane</keyword>
<name>A0ABN2KNX6_9MICO</name>
<accession>A0ABN2KNX6</accession>
<evidence type="ECO:0000313" key="4">
    <source>
        <dbReference type="Proteomes" id="UP001501475"/>
    </source>
</evidence>
<dbReference type="Pfam" id="PF13462">
    <property type="entry name" value="Thioredoxin_4"/>
    <property type="match status" value="1"/>
</dbReference>
<keyword evidence="1" id="KW-0812">Transmembrane</keyword>
<dbReference type="SUPFAM" id="SSF52833">
    <property type="entry name" value="Thioredoxin-like"/>
    <property type="match status" value="1"/>
</dbReference>
<sequence>MAKRPNAPKDVTTRAAKASAAQKAATKSGPSAVTIGGVIAILTIIAVVAWVIIANQKATSDARAGGTAIPAGASVDSGYRAFADVTPAAGAPVVDLFEDFQCPVCGQLEAAVGKTFESLAQSGKITLNYHVLNFLDEKFGVKYSVPVANGAFCAADQGKFQAFHDAAYAGQTEEAKSIPTETLDNFATMASLTGEALRTWQTCVKAEKYSYYVGKVTDAAVQAKVSGTPTVKINGTEVSLKDVATPDGLTKAVEAATK</sequence>
<keyword evidence="1" id="KW-1133">Transmembrane helix</keyword>
<evidence type="ECO:0000259" key="2">
    <source>
        <dbReference type="Pfam" id="PF13462"/>
    </source>
</evidence>
<dbReference type="EMBL" id="BAAAPN010000045">
    <property type="protein sequence ID" value="GAA1759886.1"/>
    <property type="molecule type" value="Genomic_DNA"/>
</dbReference>
<dbReference type="InterPro" id="IPR012336">
    <property type="entry name" value="Thioredoxin-like_fold"/>
</dbReference>
<organism evidence="3 4">
    <name type="scientific">Nostocoides vanveenii</name>
    <dbReference type="NCBI Taxonomy" id="330835"/>
    <lineage>
        <taxon>Bacteria</taxon>
        <taxon>Bacillati</taxon>
        <taxon>Actinomycetota</taxon>
        <taxon>Actinomycetes</taxon>
        <taxon>Micrococcales</taxon>
        <taxon>Intrasporangiaceae</taxon>
        <taxon>Nostocoides</taxon>
    </lineage>
</organism>
<evidence type="ECO:0000256" key="1">
    <source>
        <dbReference type="SAM" id="Phobius"/>
    </source>
</evidence>
<reference evidence="3 4" key="1">
    <citation type="journal article" date="2019" name="Int. J. Syst. Evol. Microbiol.">
        <title>The Global Catalogue of Microorganisms (GCM) 10K type strain sequencing project: providing services to taxonomists for standard genome sequencing and annotation.</title>
        <authorList>
            <consortium name="The Broad Institute Genomics Platform"/>
            <consortium name="The Broad Institute Genome Sequencing Center for Infectious Disease"/>
            <person name="Wu L."/>
            <person name="Ma J."/>
        </authorList>
    </citation>
    <scope>NUCLEOTIDE SEQUENCE [LARGE SCALE GENOMIC DNA]</scope>
    <source>
        <strain evidence="3 4">JCM 15591</strain>
    </source>
</reference>
<feature type="transmembrane region" description="Helical" evidence="1">
    <location>
        <begin position="32"/>
        <end position="53"/>
    </location>
</feature>